<dbReference type="Proteomes" id="UP001058267">
    <property type="component" value="Chromosome"/>
</dbReference>
<dbReference type="RefSeq" id="WP_083871185.1">
    <property type="nucleotide sequence ID" value="NZ_CP102252.1"/>
</dbReference>
<protein>
    <submittedName>
        <fullName evidence="3">S49 family peptidase</fullName>
    </submittedName>
</protein>
<dbReference type="InterPro" id="IPR029045">
    <property type="entry name" value="ClpP/crotonase-like_dom_sf"/>
</dbReference>
<proteinExistence type="inferred from homology"/>
<dbReference type="EMBL" id="CP102252">
    <property type="protein sequence ID" value="UWN66168.1"/>
    <property type="molecule type" value="Genomic_DNA"/>
</dbReference>
<dbReference type="PANTHER" id="PTHR42987:SF4">
    <property type="entry name" value="PROTEASE SOHB-RELATED"/>
    <property type="match status" value="1"/>
</dbReference>
<organism evidence="3 4">
    <name type="scientific">Alistipes senegalensis JC50</name>
    <dbReference type="NCBI Taxonomy" id="1033732"/>
    <lineage>
        <taxon>Bacteria</taxon>
        <taxon>Pseudomonadati</taxon>
        <taxon>Bacteroidota</taxon>
        <taxon>Bacteroidia</taxon>
        <taxon>Bacteroidales</taxon>
        <taxon>Rikenellaceae</taxon>
        <taxon>Alistipes</taxon>
    </lineage>
</organism>
<sequence>MPDIRVALSLYRHPWLVDDATLVVGQRILAGGKIDLEEKAAAYPVRLVRDDPENPEAPDTEKKVDGAVAVFPLKGMLLKEDTRCSYGTETVARAIHNAAHDDQVIAGVLAVNSGGGCVDAIPCMLKAIDEFRSCGKPIFVHSDYCCSAAYWIASAAERIYMDNTMASMVGSIGALAQVMETAPGDLEKNGYKIHMIYADESPDKNKAYRRLQEGDESVYKEDLSRIVSIFHTDIKANRPDLAADAPGVLTGDVFYADQAVANGLADGVMTLEEVIALAAIDSTKPNQSI</sequence>
<evidence type="ECO:0000256" key="1">
    <source>
        <dbReference type="ARBA" id="ARBA00008683"/>
    </source>
</evidence>
<keyword evidence="4" id="KW-1185">Reference proteome</keyword>
<dbReference type="Gene3D" id="3.90.226.10">
    <property type="entry name" value="2-enoyl-CoA Hydratase, Chain A, domain 1"/>
    <property type="match status" value="1"/>
</dbReference>
<evidence type="ECO:0000259" key="2">
    <source>
        <dbReference type="Pfam" id="PF01343"/>
    </source>
</evidence>
<reference evidence="3" key="1">
    <citation type="journal article" date="2022" name="Cell">
        <title>Design, construction, and in vivo augmentation of a complex gut microbiome.</title>
        <authorList>
            <person name="Cheng A.G."/>
            <person name="Ho P.Y."/>
            <person name="Aranda-Diaz A."/>
            <person name="Jain S."/>
            <person name="Yu F.B."/>
            <person name="Meng X."/>
            <person name="Wang M."/>
            <person name="Iakiviak M."/>
            <person name="Nagashima K."/>
            <person name="Zhao A."/>
            <person name="Murugkar P."/>
            <person name="Patil A."/>
            <person name="Atabakhsh K."/>
            <person name="Weakley A."/>
            <person name="Yan J."/>
            <person name="Brumbaugh A.R."/>
            <person name="Higginbottom S."/>
            <person name="Dimas A."/>
            <person name="Shiver A.L."/>
            <person name="Deutschbauer A."/>
            <person name="Neff N."/>
            <person name="Sonnenburg J.L."/>
            <person name="Huang K.C."/>
            <person name="Fischbach M.A."/>
        </authorList>
    </citation>
    <scope>NUCLEOTIDE SEQUENCE</scope>
    <source>
        <strain evidence="3">JC50</strain>
    </source>
</reference>
<comment type="similarity">
    <text evidence="1">Belongs to the peptidase S49 family.</text>
</comment>
<evidence type="ECO:0000313" key="4">
    <source>
        <dbReference type="Proteomes" id="UP001058267"/>
    </source>
</evidence>
<evidence type="ECO:0000313" key="3">
    <source>
        <dbReference type="EMBL" id="UWN66168.1"/>
    </source>
</evidence>
<accession>A0ABY5V979</accession>
<dbReference type="Pfam" id="PF01343">
    <property type="entry name" value="Peptidase_S49"/>
    <property type="match status" value="1"/>
</dbReference>
<dbReference type="SUPFAM" id="SSF52096">
    <property type="entry name" value="ClpP/crotonase"/>
    <property type="match status" value="1"/>
</dbReference>
<feature type="domain" description="Peptidase S49" evidence="2">
    <location>
        <begin position="131"/>
        <end position="279"/>
    </location>
</feature>
<dbReference type="PANTHER" id="PTHR42987">
    <property type="entry name" value="PEPTIDASE S49"/>
    <property type="match status" value="1"/>
</dbReference>
<gene>
    <name evidence="3" type="ORF">NQ519_04855</name>
</gene>
<dbReference type="InterPro" id="IPR002142">
    <property type="entry name" value="Peptidase_S49"/>
</dbReference>
<name>A0ABY5V979_9BACT</name>